<feature type="binding site" evidence="7">
    <location>
        <position position="135"/>
    </location>
    <ligand>
        <name>Zn(2+)</name>
        <dbReference type="ChEBI" id="CHEBI:29105"/>
        <label>2</label>
    </ligand>
</feature>
<comment type="cofactor">
    <cofactor evidence="7">
        <name>Zn(2+)</name>
        <dbReference type="ChEBI" id="CHEBI:29105"/>
    </cofactor>
    <text evidence="7">Binds 2 Zn(2+) ions per subunit.</text>
</comment>
<comment type="subunit">
    <text evidence="7">Monomer.</text>
</comment>
<keyword evidence="5 7" id="KW-0378">Hydrolase</keyword>
<dbReference type="PANTHER" id="PTHR43705">
    <property type="entry name" value="HYDROXYACYLGLUTATHIONE HYDROLASE"/>
    <property type="match status" value="1"/>
</dbReference>
<dbReference type="GeneID" id="66212334"/>
<evidence type="ECO:0000313" key="10">
    <source>
        <dbReference type="Proteomes" id="UP000595320"/>
    </source>
</evidence>
<comment type="pathway">
    <text evidence="2 7">Secondary metabolite metabolism; methylglyoxal degradation; (R)-lactate from methylglyoxal: step 2/2.</text>
</comment>
<dbReference type="GO" id="GO:0004416">
    <property type="term" value="F:hydroxyacylglutathione hydrolase activity"/>
    <property type="evidence" value="ECO:0007669"/>
    <property type="project" value="UniProtKB-UniRule"/>
</dbReference>
<evidence type="ECO:0000313" key="9">
    <source>
        <dbReference type="EMBL" id="QQT85889.1"/>
    </source>
</evidence>
<feature type="binding site" evidence="7">
    <location>
        <position position="135"/>
    </location>
    <ligand>
        <name>Zn(2+)</name>
        <dbReference type="ChEBI" id="CHEBI:29105"/>
        <label>1</label>
    </ligand>
</feature>
<dbReference type="Gene3D" id="3.60.15.10">
    <property type="entry name" value="Ribonuclease Z/Hydroxyacylglutathione hydrolase-like"/>
    <property type="match status" value="1"/>
</dbReference>
<dbReference type="InterPro" id="IPR035680">
    <property type="entry name" value="Clx_II_MBL"/>
</dbReference>
<dbReference type="NCBIfam" id="TIGR03413">
    <property type="entry name" value="GSH_gloB"/>
    <property type="match status" value="1"/>
</dbReference>
<keyword evidence="4 7" id="KW-0479">Metal-binding</keyword>
<dbReference type="InterPro" id="IPR017782">
    <property type="entry name" value="Hydroxyacylglutathione_Hdrlase"/>
</dbReference>
<dbReference type="RefSeq" id="WP_004997407.1">
    <property type="nucleotide sequence ID" value="NZ_BKGH01000069.1"/>
</dbReference>
<evidence type="ECO:0000259" key="8">
    <source>
        <dbReference type="SMART" id="SM00849"/>
    </source>
</evidence>
<feature type="binding site" evidence="7">
    <location>
        <position position="62"/>
    </location>
    <ligand>
        <name>Zn(2+)</name>
        <dbReference type="ChEBI" id="CHEBI:29105"/>
        <label>2</label>
    </ligand>
</feature>
<dbReference type="CDD" id="cd07723">
    <property type="entry name" value="hydroxyacylglutathione_hydrolase_MBL-fold"/>
    <property type="match status" value="1"/>
</dbReference>
<dbReference type="EC" id="3.1.2.6" evidence="7"/>
<dbReference type="InterPro" id="IPR001279">
    <property type="entry name" value="Metallo-B-lactamas"/>
</dbReference>
<dbReference type="InterPro" id="IPR036866">
    <property type="entry name" value="RibonucZ/Hydroxyglut_hydro"/>
</dbReference>
<dbReference type="UniPathway" id="UPA00619">
    <property type="reaction ID" value="UER00676"/>
</dbReference>
<feature type="binding site" evidence="7">
    <location>
        <position position="173"/>
    </location>
    <ligand>
        <name>Zn(2+)</name>
        <dbReference type="ChEBI" id="CHEBI:29105"/>
        <label>2</label>
    </ligand>
</feature>
<dbReference type="GO" id="GO:0046872">
    <property type="term" value="F:metal ion binding"/>
    <property type="evidence" value="ECO:0007669"/>
    <property type="project" value="UniProtKB-KW"/>
</dbReference>
<reference evidence="9 10" key="1">
    <citation type="submission" date="2021-01" db="EMBL/GenBank/DDBJ databases">
        <title>FDA dAtabase for Regulatory Grade micrObial Sequences (FDA-ARGOS): Supporting development and validation of Infectious Disease Dx tests.</title>
        <authorList>
            <person name="Sproer C."/>
            <person name="Gronow S."/>
            <person name="Severitt S."/>
            <person name="Schroder I."/>
            <person name="Tallon L."/>
            <person name="Sadzewicz L."/>
            <person name="Zhao X."/>
            <person name="Boylan J."/>
            <person name="Ott S."/>
            <person name="Bowen H."/>
            <person name="Vavikolanu K."/>
            <person name="Mehta A."/>
            <person name="Aluvathingal J."/>
            <person name="Nadendla S."/>
            <person name="Lowell S."/>
            <person name="Myers T."/>
            <person name="Yan Y."/>
            <person name="Sichtig H."/>
        </authorList>
    </citation>
    <scope>NUCLEOTIDE SEQUENCE [LARGE SCALE GENOMIC DNA]</scope>
    <source>
        <strain evidence="9 10">FDAARGOS_1096</strain>
    </source>
</reference>
<evidence type="ECO:0000256" key="2">
    <source>
        <dbReference type="ARBA" id="ARBA00004963"/>
    </source>
</evidence>
<dbReference type="SUPFAM" id="SSF56281">
    <property type="entry name" value="Metallo-hydrolase/oxidoreductase"/>
    <property type="match status" value="1"/>
</dbReference>
<dbReference type="PIRSF" id="PIRSF005457">
    <property type="entry name" value="Glx"/>
    <property type="match status" value="1"/>
</dbReference>
<dbReference type="GO" id="GO:0019243">
    <property type="term" value="P:methylglyoxal catabolic process to D-lactate via S-lactoyl-glutathione"/>
    <property type="evidence" value="ECO:0007669"/>
    <property type="project" value="UniProtKB-UniRule"/>
</dbReference>
<dbReference type="InterPro" id="IPR032282">
    <property type="entry name" value="HAGH_C"/>
</dbReference>
<dbReference type="EMBL" id="CP068176">
    <property type="protein sequence ID" value="QQT85889.1"/>
    <property type="molecule type" value="Genomic_DNA"/>
</dbReference>
<dbReference type="AlphaFoldDB" id="A0A7T9UHB7"/>
<evidence type="ECO:0000256" key="1">
    <source>
        <dbReference type="ARBA" id="ARBA00001623"/>
    </source>
</evidence>
<protein>
    <recommendedName>
        <fullName evidence="7">Hydroxyacylglutathione hydrolase</fullName>
        <ecNumber evidence="7">3.1.2.6</ecNumber>
    </recommendedName>
    <alternativeName>
        <fullName evidence="7">Glyoxalase II</fullName>
        <shortName evidence="7">Glx II</shortName>
    </alternativeName>
</protein>
<dbReference type="PANTHER" id="PTHR43705:SF1">
    <property type="entry name" value="HYDROXYACYLGLUTATHIONE HYDROLASE GLOB"/>
    <property type="match status" value="1"/>
</dbReference>
<comment type="function">
    <text evidence="7">Thiolesterase that catalyzes the hydrolysis of S-D-lactoyl-glutathione to form glutathione and D-lactic acid.</text>
</comment>
<comment type="catalytic activity">
    <reaction evidence="1 7">
        <text>an S-(2-hydroxyacyl)glutathione + H2O = a 2-hydroxy carboxylate + glutathione + H(+)</text>
        <dbReference type="Rhea" id="RHEA:21864"/>
        <dbReference type="ChEBI" id="CHEBI:15377"/>
        <dbReference type="ChEBI" id="CHEBI:15378"/>
        <dbReference type="ChEBI" id="CHEBI:57925"/>
        <dbReference type="ChEBI" id="CHEBI:58896"/>
        <dbReference type="ChEBI" id="CHEBI:71261"/>
        <dbReference type="EC" id="3.1.2.6"/>
    </reaction>
</comment>
<dbReference type="Pfam" id="PF00753">
    <property type="entry name" value="Lactamase_B"/>
    <property type="match status" value="1"/>
</dbReference>
<name>A0A7T9UHB7_9GAMM</name>
<evidence type="ECO:0000256" key="5">
    <source>
        <dbReference type="ARBA" id="ARBA00022801"/>
    </source>
</evidence>
<sequence>MRYQVHFIDVQNDLKNYIWMLEDTETQEVVAIDPTESKLVENFCEQHHLKLTQIWLTHWHKDHIGGVPALIAQYSIPVFGPREELSKIPFITHALQHADQFRFNQLNVDIIATPGHTLGHIVYFIDQIDSLFCGDTLFSLGCGRVFEGTFEQMYHSLNRLAALPPQTQVYCTHEYTLANAQFALTIEPHNLALQERAQQVQQLRENGQITLPSSIQLELETNPFLRTDCVEEFARIRTLKDQF</sequence>
<evidence type="ECO:0000256" key="3">
    <source>
        <dbReference type="ARBA" id="ARBA00006759"/>
    </source>
</evidence>
<feature type="domain" description="Metallo-beta-lactamase" evidence="8">
    <location>
        <begin position="15"/>
        <end position="173"/>
    </location>
</feature>
<feature type="binding site" evidence="7">
    <location>
        <position position="63"/>
    </location>
    <ligand>
        <name>Zn(2+)</name>
        <dbReference type="ChEBI" id="CHEBI:29105"/>
        <label>2</label>
    </ligand>
</feature>
<dbReference type="Pfam" id="PF16123">
    <property type="entry name" value="HAGH_C"/>
    <property type="match status" value="1"/>
</dbReference>
<dbReference type="InterPro" id="IPR050110">
    <property type="entry name" value="Glyoxalase_II_hydrolase"/>
</dbReference>
<organism evidence="9 10">
    <name type="scientific">Acinetobacter ursingii</name>
    <dbReference type="NCBI Taxonomy" id="108980"/>
    <lineage>
        <taxon>Bacteria</taxon>
        <taxon>Pseudomonadati</taxon>
        <taxon>Pseudomonadota</taxon>
        <taxon>Gammaproteobacteria</taxon>
        <taxon>Moraxellales</taxon>
        <taxon>Moraxellaceae</taxon>
        <taxon>Acinetobacter</taxon>
    </lineage>
</organism>
<proteinExistence type="inferred from homology"/>
<comment type="similarity">
    <text evidence="3 7">Belongs to the metallo-beta-lactamase superfamily. Glyoxalase II family.</text>
</comment>
<dbReference type="SMART" id="SM00849">
    <property type="entry name" value="Lactamase_B"/>
    <property type="match status" value="1"/>
</dbReference>
<evidence type="ECO:0000256" key="4">
    <source>
        <dbReference type="ARBA" id="ARBA00022723"/>
    </source>
</evidence>
<dbReference type="Proteomes" id="UP000595320">
    <property type="component" value="Chromosome"/>
</dbReference>
<keyword evidence="6 7" id="KW-0862">Zinc</keyword>
<evidence type="ECO:0000256" key="7">
    <source>
        <dbReference type="HAMAP-Rule" id="MF_01374"/>
    </source>
</evidence>
<dbReference type="HAMAP" id="MF_01374">
    <property type="entry name" value="Glyoxalase_2"/>
    <property type="match status" value="1"/>
</dbReference>
<evidence type="ECO:0000256" key="6">
    <source>
        <dbReference type="ARBA" id="ARBA00022833"/>
    </source>
</evidence>
<feature type="binding site" evidence="7">
    <location>
        <position position="58"/>
    </location>
    <ligand>
        <name>Zn(2+)</name>
        <dbReference type="ChEBI" id="CHEBI:29105"/>
        <label>1</label>
    </ligand>
</feature>
<gene>
    <name evidence="7 9" type="primary">gloB</name>
    <name evidence="9" type="ORF">I6I53_13495</name>
</gene>
<feature type="binding site" evidence="7">
    <location>
        <position position="60"/>
    </location>
    <ligand>
        <name>Zn(2+)</name>
        <dbReference type="ChEBI" id="CHEBI:29105"/>
        <label>1</label>
    </ligand>
</feature>
<feature type="binding site" evidence="7">
    <location>
        <position position="116"/>
    </location>
    <ligand>
        <name>Zn(2+)</name>
        <dbReference type="ChEBI" id="CHEBI:29105"/>
        <label>1</label>
    </ligand>
</feature>
<accession>A0A7T9UHB7</accession>